<dbReference type="Proteomes" id="UP001336020">
    <property type="component" value="Unassembled WGS sequence"/>
</dbReference>
<evidence type="ECO:0000259" key="3">
    <source>
        <dbReference type="PROSITE" id="PS51084"/>
    </source>
</evidence>
<evidence type="ECO:0000313" key="4">
    <source>
        <dbReference type="EMBL" id="MEE2056030.1"/>
    </source>
</evidence>
<feature type="domain" description="HIT" evidence="3">
    <location>
        <begin position="1"/>
        <end position="50"/>
    </location>
</feature>
<reference evidence="4 5" key="1">
    <citation type="submission" date="2023-07" db="EMBL/GenBank/DDBJ databases">
        <authorList>
            <person name="Girao M."/>
            <person name="Carvalho M.F."/>
        </authorList>
    </citation>
    <scope>NUCLEOTIDE SEQUENCE [LARGE SCALE GENOMIC DNA]</scope>
    <source>
        <strain evidence="4 5">YIM65754</strain>
    </source>
</reference>
<keyword evidence="5" id="KW-1185">Reference proteome</keyword>
<dbReference type="Pfam" id="PF01230">
    <property type="entry name" value="HIT"/>
    <property type="match status" value="1"/>
</dbReference>
<dbReference type="Gene3D" id="3.30.428.10">
    <property type="entry name" value="HIT-like"/>
    <property type="match status" value="1"/>
</dbReference>
<evidence type="ECO:0000256" key="2">
    <source>
        <dbReference type="SAM" id="MobiDB-lite"/>
    </source>
</evidence>
<proteinExistence type="predicted"/>
<gene>
    <name evidence="4" type="ORF">Q7514_00620</name>
</gene>
<name>A0ABU7L3B0_9NOCA</name>
<feature type="short sequence motif" description="Histidine triad motif" evidence="1">
    <location>
        <begin position="35"/>
        <end position="39"/>
    </location>
</feature>
<organism evidence="4 5">
    <name type="scientific">Rhodococcus artemisiae</name>
    <dbReference type="NCBI Taxonomy" id="714159"/>
    <lineage>
        <taxon>Bacteria</taxon>
        <taxon>Bacillati</taxon>
        <taxon>Actinomycetota</taxon>
        <taxon>Actinomycetes</taxon>
        <taxon>Mycobacteriales</taxon>
        <taxon>Nocardiaceae</taxon>
        <taxon>Rhodococcus</taxon>
    </lineage>
</organism>
<accession>A0ABU7L3B0</accession>
<evidence type="ECO:0000313" key="5">
    <source>
        <dbReference type="Proteomes" id="UP001336020"/>
    </source>
</evidence>
<evidence type="ECO:0000256" key="1">
    <source>
        <dbReference type="PROSITE-ProRule" id="PRU00464"/>
    </source>
</evidence>
<dbReference type="SUPFAM" id="SSF54197">
    <property type="entry name" value="HIT-like"/>
    <property type="match status" value="1"/>
</dbReference>
<dbReference type="InterPro" id="IPR036265">
    <property type="entry name" value="HIT-like_sf"/>
</dbReference>
<feature type="compositionally biased region" description="Basic and acidic residues" evidence="2">
    <location>
        <begin position="96"/>
        <end position="106"/>
    </location>
</feature>
<feature type="region of interest" description="Disordered" evidence="2">
    <location>
        <begin position="86"/>
        <end position="116"/>
    </location>
</feature>
<sequence>MSAQRIAKAAIERLGADEVNLLNCCGADAWQSAFHFHLHGVPRYIDKATDRLVWCRRHRKFPAIGTRSRCWVIACRRSELRGLGHVGQRGVPAPRRTGDRRLDRRSPVATANGFHC</sequence>
<comment type="caution">
    <text evidence="4">The sequence shown here is derived from an EMBL/GenBank/DDBJ whole genome shotgun (WGS) entry which is preliminary data.</text>
</comment>
<protein>
    <submittedName>
        <fullName evidence="4">HIT domain-containing protein</fullName>
    </submittedName>
</protein>
<dbReference type="PROSITE" id="PS51084">
    <property type="entry name" value="HIT_2"/>
    <property type="match status" value="1"/>
</dbReference>
<dbReference type="InterPro" id="IPR011146">
    <property type="entry name" value="HIT-like"/>
</dbReference>
<dbReference type="EMBL" id="JAUTXY010000001">
    <property type="protein sequence ID" value="MEE2056030.1"/>
    <property type="molecule type" value="Genomic_DNA"/>
</dbReference>